<dbReference type="PROSITE" id="PS50853">
    <property type="entry name" value="FN3"/>
    <property type="match status" value="1"/>
</dbReference>
<dbReference type="PROSITE" id="PS50093">
    <property type="entry name" value="PKD"/>
    <property type="match status" value="1"/>
</dbReference>
<evidence type="ECO:0000259" key="3">
    <source>
        <dbReference type="PROSITE" id="PS50853"/>
    </source>
</evidence>
<proteinExistence type="predicted"/>
<evidence type="ECO:0000259" key="2">
    <source>
        <dbReference type="PROSITE" id="PS50093"/>
    </source>
</evidence>
<dbReference type="Gene3D" id="2.40.30.20">
    <property type="match status" value="3"/>
</dbReference>
<dbReference type="SMART" id="SM00089">
    <property type="entry name" value="PKD"/>
    <property type="match status" value="1"/>
</dbReference>
<dbReference type="Proteomes" id="UP000187735">
    <property type="component" value="Chromosome"/>
</dbReference>
<evidence type="ECO:0000313" key="5">
    <source>
        <dbReference type="Proteomes" id="UP000187735"/>
    </source>
</evidence>
<evidence type="ECO:0000256" key="1">
    <source>
        <dbReference type="SAM" id="MobiDB-lite"/>
    </source>
</evidence>
<dbReference type="InterPro" id="IPR000601">
    <property type="entry name" value="PKD_dom"/>
</dbReference>
<feature type="domain" description="Fibronectin type-III" evidence="3">
    <location>
        <begin position="3194"/>
        <end position="3293"/>
    </location>
</feature>
<dbReference type="CDD" id="cd00146">
    <property type="entry name" value="PKD"/>
    <property type="match status" value="1"/>
</dbReference>
<feature type="region of interest" description="Disordered" evidence="1">
    <location>
        <begin position="1711"/>
        <end position="1738"/>
    </location>
</feature>
<organism evidence="4 5">
    <name type="scientific">Fuerstiella marisgermanici</name>
    <dbReference type="NCBI Taxonomy" id="1891926"/>
    <lineage>
        <taxon>Bacteria</taxon>
        <taxon>Pseudomonadati</taxon>
        <taxon>Planctomycetota</taxon>
        <taxon>Planctomycetia</taxon>
        <taxon>Planctomycetales</taxon>
        <taxon>Planctomycetaceae</taxon>
        <taxon>Fuerstiella</taxon>
    </lineage>
</organism>
<dbReference type="KEGG" id="fmr:Fuma_04452"/>
<dbReference type="SUPFAM" id="SSF51126">
    <property type="entry name" value="Pectin lyase-like"/>
    <property type="match status" value="1"/>
</dbReference>
<dbReference type="Pfam" id="PF00801">
    <property type="entry name" value="PKD"/>
    <property type="match status" value="1"/>
</dbReference>
<dbReference type="InterPro" id="IPR003961">
    <property type="entry name" value="FN3_dom"/>
</dbReference>
<dbReference type="InterPro" id="IPR012334">
    <property type="entry name" value="Pectin_lyas_fold"/>
</dbReference>
<evidence type="ECO:0000313" key="4">
    <source>
        <dbReference type="EMBL" id="APZ94813.1"/>
    </source>
</evidence>
<dbReference type="InterPro" id="IPR022409">
    <property type="entry name" value="PKD/Chitinase_dom"/>
</dbReference>
<reference evidence="4 5" key="1">
    <citation type="journal article" date="2016" name="Front. Microbiol.">
        <title>Fuerstia marisgermanicae gen. nov., sp. nov., an Unusual Member of the Phylum Planctomycetes from the German Wadden Sea.</title>
        <authorList>
            <person name="Kohn T."/>
            <person name="Heuer A."/>
            <person name="Jogler M."/>
            <person name="Vollmers J."/>
            <person name="Boedeker C."/>
            <person name="Bunk B."/>
            <person name="Rast P."/>
            <person name="Borchert D."/>
            <person name="Glockner I."/>
            <person name="Freese H.M."/>
            <person name="Klenk H.P."/>
            <person name="Overmann J."/>
            <person name="Kaster A.K."/>
            <person name="Rohde M."/>
            <person name="Wiegand S."/>
            <person name="Jogler C."/>
        </authorList>
    </citation>
    <scope>NUCLEOTIDE SEQUENCE [LARGE SCALE GENOMIC DNA]</scope>
    <source>
        <strain evidence="4 5">NH11</strain>
    </source>
</reference>
<dbReference type="STRING" id="1891926.Fuma_04452"/>
<dbReference type="SMART" id="SM00710">
    <property type="entry name" value="PbH1"/>
    <property type="match status" value="20"/>
</dbReference>
<dbReference type="InterPro" id="IPR011050">
    <property type="entry name" value="Pectin_lyase_fold/virulence"/>
</dbReference>
<dbReference type="InterPro" id="IPR013783">
    <property type="entry name" value="Ig-like_fold"/>
</dbReference>
<dbReference type="InterPro" id="IPR023366">
    <property type="entry name" value="ATP_synth_asu-like_sf"/>
</dbReference>
<evidence type="ECO:0008006" key="6">
    <source>
        <dbReference type="Google" id="ProtNLM"/>
    </source>
</evidence>
<dbReference type="Gene3D" id="2.160.20.10">
    <property type="entry name" value="Single-stranded right-handed beta-helix, Pectin lyase-like"/>
    <property type="match status" value="2"/>
</dbReference>
<dbReference type="EMBL" id="CP017641">
    <property type="protein sequence ID" value="APZ94813.1"/>
    <property type="molecule type" value="Genomic_DNA"/>
</dbReference>
<sequence length="3439" mass="363535">MRGRHQGFPKQKTLHKPNLINGVMSVCTVEVRPFIEGCSVLRAPRQIHISIKTPCWVLSMLLNTWLAAAKRHLFSANFYGAAQGAGAANRRSTSRRRDCAGGEQLESRTLLTALVINNSNVDNFVDIGTGNLSITNADLGAHDEIVIERIDLASTTEGISIDLSGVTLNRLAIETVNVTAFSGTGIDVNLTNVTGNRTISLEDITIANVGAGINITLNNTDSHAVTIEDSITPSVSINALNGSDITHGIVTQNEISAPADLEGVMLTVSGSTAGDFSSANDFQIVDNLGVQALNKDAIQVNLSDAPTDGLRIANNVIGNEPGADVFFRAAGDTFVQPFEIRNNAIDGEMLQQFTLDLSDLGLVFDEGLDGKPFTVVGNTGIGATATLSSNDQILTVDFTNFLPGDVFQFVIDIDRAPAVLPGTPIAAPIFGNDLIGADVVFNFDAGNSGTVAKTVAGVLIGDADIFNSAVFARGAGAAANVHGINLNLTNSPLTNTEVVDNVITGVAGHGILVGAHDVSDITGIMDRNTITSSGQDGIRFELEDSNFTGALRDNTIGQNSGHGINFLPSVSRSGFVEEAFDGTPIQITSTNHGLQTGDVIVIQGMTNANPNINHPGNGTHTITRTGNNTFTLNGTNGLVSGVNYNAGGAWYVPDFQGGTANGLVKIDVQGTQPEGRITDIVNPAGAGDVIFTSVGHGLSSGDRIRVSGATGTLITGDYKITVLSANTFSLDGVRASGAYDKSGGLARWTSNLITGATNPLTGGIVITSVGHGLQTGDQIRVANVGGNTAANGTHRITVLTADTFLLQGTTGSGGYTSNTGYWTPIAETTFTGDTLPQLISGNAITSNNLAGINIDLKTGTSFDGDIVQNNISSNAAKGIHIESHSYGVGATLPLDPSDPLALPGPQDISFNVNIGSDVSTTGGPNGIPLDGNVIDNNGHAGIVVEVLDLATGSFEIKGNKITSSVDDNDANTGWAGDGIYVALESDEFDVDANSLLAESVIENNIIGVDAQGNDGNGLNFLLTERTKIQDLEVVKNFFGNNGADGFHFERTENGSLNAVVLDDNDVTNNLGDGFDLYAQNSVDDRLDFKIQRNDINNNAEYGLRINVQAAARIEVDFHTNDVIGNGHSANGNGFHPNDAASNFTGNPTGTNFLGNAGAAGGVGIFGFEEVEVVFNATDSRISQNVGDGFSVDALDERDTLRVNANFTDMEFIGNTLTGVRSNGIAFGTINFVSSLLNHNREDGLRIVAVEDKNSTFETRVGGSDITVTAIGNQFVGNWLNGAVLGQGVSAVMGNGTTTAEFANVFDGNGYTDPAITGTARVNTGGDGLKIVQDAGPYLHSLGSVAQTSQSNNTLSLGRRRVIQTQSNYFRNNGGHGIDIGHDVSLEGGNVEHGYEVVSDTDIIINNAVISSNDGDGIEYLADGTLRVPSVAGGGQYISNPTDVSSLYVSDSRIESNEGRGIDILNRVNEDSRIVLVNNEVLTNNLSGVYVMNTLAHEQVQFGPNDPLFASTTTDIFSELNNHPVIGWNAKTPNIELRVQSNNILDNGNQQTSSTVPIPQSGQVNDSTGVRSSDWTHDFRQVTGTLGGLVVRVGTADTLGYALGLGDPFYNAANTEVELGLSGIDAEVVNNTFNGNFGASVFLDSFVSIIPPQSQGWFNYTADVPHLRGANWRQGYRDPLARLDMVFRGNSGNSLDVTNGFAFIDNDENYFKSRRRGPSSSPPQDHAHGPVLSPNGYFSNVTRSRNATRTLGWFNSIGEVPSSVYQVNLDPNTAFGSLEFSFEGHGTSTWRVESDYDFNNFNQTSTVQGFSTFEDTVELVNTDDTFEFNSNNSILSVDPRYSFQWDTGRNTTTFTGLTPYSLSRGDIFNVDDNEDPIQPDGMEENDSFQGASQLGVLGGNSISVNAFTNNSLQPGVLNIDHKGDRDYYRFKTHATFANPAANLININVGTDDGTGNPIDPDGDSLRFMIYEVQPLTDTEEVPLIQQSGIPQYTSVTNGGTGFIQVTAKPNTEYIIEILSAEESNLGVSGGGTGGTNFVYGTTRGYTLSLDAPIGTTPVLAGAATGSGSATGSFSTFVTGGNAGQTAAVSIPDEAPTVSDITDVQPNAGQPINVAVNTITVQFSEDVTGVDLSDFELTRDGNVVALAGAIFNPIDLEHYEITNLAPLTNIAGDYVFSVKIDTSAIIDTDGVALVAGGNDSESWTLDNLVSATYDARDNIPGDGQIADANGNRTLRAAINEANANPGADIIHLAPGTYLLDIAGRSEDEGFKGDLDVLENLTIRGTGADATETVIDASQIDRVFHIYPGVNLTLENLTVRGGEAYDGGGFFIEGTATPDGVVSSTGGMLNIVDVNIIDNEAYNQGGGIYNLGTVNASRSSISRNEAGSRGGGVFNHGKVELVNSTLSSNMAVSRGGGLFNERQDSAVNPTIRPIQTVGSLYALNSTIAFNSAGAEGGGLYQEGTATFEIGNTIMEKNTASSSPDLQGTVNSMGFNFIGDLDGTPADALLQNSDIVAEATAGVTEAGLAPLSSNGPNGTWHHALNAGAYVIDAGSNTLYADETGVAVGSLINEFDQVKRPRQVEGNNDGAFSIDIGATEFFVSQPVAIITATPNPAGVNETVNLSAALSTHTLVPGSSKITMYEWDFNYDGTFDPQATGVTATTSYPAIGQFVVALRVTDDTNQQDLETVVINVNVPSKPVITAPFTGGTSDSTPTIAWSAGTGAFTVTVTDADGQVVFTQTGVTENSYTPTTSLPPGTYTAVVTASNASGTAASDPHTFQVVQLSVLEPAHQSIQFDTTPEFIFTAIPNAERYQVWVSQQDPADRRTTIAIPINDSFVDASGALIAGTSNAMYESQTSLGEGYYRVWVRAIESNGNAGDWSTANQFQIVRPAITGPIANGGATIDSTPTFTWTDIGANQYEIWISQLNGTDANGNVVTSPLVVANVRGIQGTSYTPPNAIGDGDFRVWVRALDDDGEPGLWSPQYNFTKNLNAGPTLIFPIGGETVTDRTPEFVWQAQDGATHYEIWVNNITTGQVRQIHNTNVEHVAGATEITYTDPVAVLRNASYRWWVRAFNEDGQAGAWSQPSQFFVPTPSMTGPGDPNPNAPIVTISDTNLPTFSWTTVPEYVRFELWVNNVDTGASRVIYEPNLTTNSFTPDLPLENGTFRAWVRAFDDVGNASQWSNPNNFILDATVGNAPQLLAPTNFSTDNTPTFEWTALPNVTQYEILVKNMLLTGQPTVLNQVVPLELDPFSGNPIFTATTNLASGTYRWWIRGLNADGNPGPWAQPLDFRVASSDMAIPRELEDVPEPEVLFASIQADELYRDDLRIITVHPAAVVATLTVDQTEQVSAEQTLTEEAEATGDVDSVMEELATADWWMGESDEAISEDIFAEVAEQLVDGESAVVVASSPQQANQAQGAAVLGIALATTGHRQRKPKREEE</sequence>
<dbReference type="InterPro" id="IPR006626">
    <property type="entry name" value="PbH1"/>
</dbReference>
<feature type="region of interest" description="Disordered" evidence="1">
    <location>
        <begin position="1547"/>
        <end position="1571"/>
    </location>
</feature>
<protein>
    <recommendedName>
        <fullName evidence="6">Right handed beta helix domain-containing protein</fullName>
    </recommendedName>
</protein>
<gene>
    <name evidence="4" type="ORF">Fuma_04452</name>
</gene>
<feature type="domain" description="PKD" evidence="2">
    <location>
        <begin position="2632"/>
        <end position="2697"/>
    </location>
</feature>
<name>A0A1P8WL93_9PLAN</name>
<accession>A0A1P8WL93</accession>
<keyword evidence="5" id="KW-1185">Reference proteome</keyword>
<dbReference type="InterPro" id="IPR035986">
    <property type="entry name" value="PKD_dom_sf"/>
</dbReference>
<dbReference type="SUPFAM" id="SSF49299">
    <property type="entry name" value="PKD domain"/>
    <property type="match status" value="1"/>
</dbReference>
<dbReference type="Gene3D" id="2.60.40.10">
    <property type="entry name" value="Immunoglobulins"/>
    <property type="match status" value="6"/>
</dbReference>